<evidence type="ECO:0000313" key="2">
    <source>
        <dbReference type="Proteomes" id="UP000246316"/>
    </source>
</evidence>
<reference evidence="1" key="1">
    <citation type="submission" date="2018-03" db="EMBL/GenBank/DDBJ databases">
        <title>Phage therapy in agriculture - a green tech approach to combat plant pathogenic bacteria.</title>
        <authorList>
            <person name="Carstens A.B."/>
            <person name="Djurhuus A.M."/>
            <person name="Hansen L.H."/>
        </authorList>
    </citation>
    <scope>NUCLEOTIDE SEQUENCE [LARGE SCALE GENOMIC DNA]</scope>
</reference>
<dbReference type="KEGG" id="vg:65112835"/>
<keyword evidence="2" id="KW-1185">Reference proteome</keyword>
<sequence>MIYVFSKCVDYEGETTLTAASDIKTLIKSINRLVRADESFGEYIEIEFFNDNGISIGISRLTHSDIPGKKIDFCSKNASGYLVDTPDNWLSLAKRIRDEEAQHVLKHASNSEVL</sequence>
<dbReference type="RefSeq" id="YP_010095201.1">
    <property type="nucleotide sequence ID" value="NC_055743.1"/>
</dbReference>
<proteinExistence type="predicted"/>
<name>A0A2S1GLZ7_9CAUD</name>
<dbReference type="Proteomes" id="UP000246316">
    <property type="component" value="Segment"/>
</dbReference>
<organism evidence="1 2">
    <name type="scientific">Erwinia phage Cronus</name>
    <dbReference type="NCBI Taxonomy" id="2163633"/>
    <lineage>
        <taxon>Viruses</taxon>
        <taxon>Duplodnaviria</taxon>
        <taxon>Heunggongvirae</taxon>
        <taxon>Uroviricota</taxon>
        <taxon>Caudoviricetes</taxon>
        <taxon>Pantevenvirales</taxon>
        <taxon>Straboviridae</taxon>
        <taxon>Tevenvirinae</taxon>
        <taxon>Risoevirus</taxon>
        <taxon>Risoevirus cronus</taxon>
        <taxon>Roskildevirus cronus</taxon>
    </lineage>
</organism>
<evidence type="ECO:0000313" key="1">
    <source>
        <dbReference type="EMBL" id="AWD90402.1"/>
    </source>
</evidence>
<protein>
    <submittedName>
        <fullName evidence="1">Uncharacterized protein</fullName>
    </submittedName>
</protein>
<dbReference type="GeneID" id="65112835"/>
<accession>A0A2S1GLZ7</accession>
<dbReference type="EMBL" id="MH059636">
    <property type="protein sequence ID" value="AWD90402.1"/>
    <property type="molecule type" value="Genomic_DNA"/>
</dbReference>